<dbReference type="PANTHER" id="PTHR13268">
    <property type="entry name" value="BREAST CARCINOMA AMPLIFIED SEQUENCE 3"/>
    <property type="match status" value="1"/>
</dbReference>
<feature type="compositionally biased region" description="Polar residues" evidence="1">
    <location>
        <begin position="26"/>
        <end position="35"/>
    </location>
</feature>
<feature type="region of interest" description="Disordered" evidence="1">
    <location>
        <begin position="792"/>
        <end position="818"/>
    </location>
</feature>
<feature type="compositionally biased region" description="Polar residues" evidence="1">
    <location>
        <begin position="1002"/>
        <end position="1017"/>
    </location>
</feature>
<dbReference type="Proteomes" id="UP000076632">
    <property type="component" value="Unassembled WGS sequence"/>
</dbReference>
<feature type="region of interest" description="Disordered" evidence="1">
    <location>
        <begin position="1093"/>
        <end position="1122"/>
    </location>
</feature>
<dbReference type="SUPFAM" id="SSF50978">
    <property type="entry name" value="WD40 repeat-like"/>
    <property type="match status" value="1"/>
</dbReference>
<evidence type="ECO:0008006" key="4">
    <source>
        <dbReference type="Google" id="ProtNLM"/>
    </source>
</evidence>
<feature type="region of interest" description="Disordered" evidence="1">
    <location>
        <begin position="1"/>
        <end position="164"/>
    </location>
</feature>
<feature type="region of interest" description="Disordered" evidence="1">
    <location>
        <begin position="470"/>
        <end position="493"/>
    </location>
</feature>
<dbReference type="GeneID" id="28896929"/>
<protein>
    <recommendedName>
        <fullName evidence="4">WD40 repeat-like protein</fullName>
    </recommendedName>
</protein>
<feature type="compositionally biased region" description="Polar residues" evidence="1">
    <location>
        <begin position="333"/>
        <end position="345"/>
    </location>
</feature>
<reference evidence="2 3" key="1">
    <citation type="journal article" date="2016" name="Fungal Biol.">
        <title>The genome of Xylona heveae provides a window into fungal endophytism.</title>
        <authorList>
            <person name="Gazis R."/>
            <person name="Kuo A."/>
            <person name="Riley R."/>
            <person name="LaButti K."/>
            <person name="Lipzen A."/>
            <person name="Lin J."/>
            <person name="Amirebrahimi M."/>
            <person name="Hesse C.N."/>
            <person name="Spatafora J.W."/>
            <person name="Henrissat B."/>
            <person name="Hainaut M."/>
            <person name="Grigoriev I.V."/>
            <person name="Hibbett D.S."/>
        </authorList>
    </citation>
    <scope>NUCLEOTIDE SEQUENCE [LARGE SCALE GENOMIC DNA]</scope>
    <source>
        <strain evidence="2 3">TC161</strain>
    </source>
</reference>
<feature type="region of interest" description="Disordered" evidence="1">
    <location>
        <begin position="324"/>
        <end position="357"/>
    </location>
</feature>
<dbReference type="GO" id="GO:0005737">
    <property type="term" value="C:cytoplasm"/>
    <property type="evidence" value="ECO:0007669"/>
    <property type="project" value="TreeGrafter"/>
</dbReference>
<organism evidence="2 3">
    <name type="scientific">Xylona heveae (strain CBS 132557 / TC161)</name>
    <dbReference type="NCBI Taxonomy" id="1328760"/>
    <lineage>
        <taxon>Eukaryota</taxon>
        <taxon>Fungi</taxon>
        <taxon>Dikarya</taxon>
        <taxon>Ascomycota</taxon>
        <taxon>Pezizomycotina</taxon>
        <taxon>Xylonomycetes</taxon>
        <taxon>Xylonales</taxon>
        <taxon>Xylonaceae</taxon>
        <taxon>Xylona</taxon>
    </lineage>
</organism>
<dbReference type="InParanoid" id="A0A165ILZ9"/>
<feature type="compositionally biased region" description="Polar residues" evidence="1">
    <location>
        <begin position="114"/>
        <end position="130"/>
    </location>
</feature>
<dbReference type="OMA" id="SYEDSGR"/>
<feature type="compositionally biased region" description="Low complexity" evidence="1">
    <location>
        <begin position="83"/>
        <end position="100"/>
    </location>
</feature>
<dbReference type="PANTHER" id="PTHR13268:SF0">
    <property type="entry name" value="BCAS3 MICROTUBULE ASSOCIATED CELL MIGRATION FACTOR"/>
    <property type="match status" value="1"/>
</dbReference>
<proteinExistence type="predicted"/>
<feature type="region of interest" description="Disordered" evidence="1">
    <location>
        <begin position="589"/>
        <end position="641"/>
    </location>
</feature>
<dbReference type="OrthoDB" id="3938623at2759"/>
<feature type="region of interest" description="Disordered" evidence="1">
    <location>
        <begin position="992"/>
        <end position="1067"/>
    </location>
</feature>
<dbReference type="EMBL" id="KV407455">
    <property type="protein sequence ID" value="KZF25089.1"/>
    <property type="molecule type" value="Genomic_DNA"/>
</dbReference>
<sequence>MPPSPNDPTGQSRPYPQVGPYYQYQSHLQNHSGLQSRGRLRARPKPGRENSDGNSVTRIYPRELTKSPPSLIPSRHQPPTSPLLAALGSGATATANSAAHHTSEWAKSLPFFTSPHTPAPSNGASLNGSPPNFPSSYGDGGAYHHASPSTSPPGRRPKPLSYPNTYQSFEEHFQHPLAQISGAGKRSSMHAPYGARPPYGAQAPLPHQPQAHFYGAPDADLGLHLPLENGWAAGEKGYYCAFDTLGTSASPGAESAENVLLIGYEGGLDVLRVENDKMDVIGRLEGLRGGVIGAKLLPWTARDDPVHSSRPLVAVIVHGPILPRREKSKHPGSENTAGSDSSSADTPEENGSDSASAQAFADGFKPVTHYETSVEVYSLASREYLGILYTSPPVAISAPVSSPLFAPPPPVGNLSVHAKGKYIIVSSGTSGEVFIFGYDSHVSAQTDRTSVFKCLGKVWTTVRISKTVASSSSSSTTADLDNRPAEESQPTLPRGVPLLALSHRWLAVSPPSSTSVFSLNGTPLPSSMPSLKAPGVRSHAPPPQPPVTCFVDTPEGESVFNRVARGVTQEVIKGAKWVGDQGMQAWKNYWRRSSPPNGQGRGYPSISPPGGDQANVYSPPASQQYFPPTHAHSHQSSQAAGEPALVSIIDLEKLADAQESKARTPLSPIATFSAPLGCSFLSMSPSGLMLLTASRKGDVQYVWDLMRVATSKASPTMPSGSQEGNQGAASLEGPLVRQIARYTRMTVANIIDVVWAAPKGEKLAIVTEKGTVHLFDLPASAFQWPPPRRVVRNAAAKSRRQQSDGYSNNADGEDGGPMKPVSNAMNMINGKAQAFVAADARSRRTSLGSNLPVMGGLTMTAGPRATSGKAVAAGLSKSLGAATGTVNSLRHASEQRLHLPGLTNGVSPGCVRWLTGKETGFIGVLGGGVLRIHPLRARVRSGGAKRSSKWASSMAGPKAVEFGLPNIPDDMFAPAVSGIILGNINDQNGDGAGLATFGSGSGDEQQQQLDHNNSQGHDANPPSGKPTLEGFWALRVSPISGNHHHHHKTANPHPLSSAEIETNPPYQPFHTDKRIGLFVYNANYGGAFGDLETTTTSSYSQQSPDQEQEYGERGTDGGVAVNTESFPPDLHVDSLDPWVFGMPISTTRLNVGRSILGHDGDSDGDVEIDGEDGTAGHGAVIRTTAGLEQMEHLMSLREGDEEVEQIVVTTRRRRARPGMQADNDDEGFFEDDCEVLDFAEDRV</sequence>
<dbReference type="GO" id="GO:0042594">
    <property type="term" value="P:response to starvation"/>
    <property type="evidence" value="ECO:0007669"/>
    <property type="project" value="TreeGrafter"/>
</dbReference>
<gene>
    <name evidence="2" type="ORF">L228DRAFT_243879</name>
</gene>
<feature type="compositionally biased region" description="Low complexity" evidence="1">
    <location>
        <begin position="14"/>
        <end position="25"/>
    </location>
</feature>
<evidence type="ECO:0000313" key="3">
    <source>
        <dbReference type="Proteomes" id="UP000076632"/>
    </source>
</evidence>
<dbReference type="STRING" id="1328760.A0A165ILZ9"/>
<dbReference type="GO" id="GO:0006914">
    <property type="term" value="P:autophagy"/>
    <property type="evidence" value="ECO:0007669"/>
    <property type="project" value="InterPro"/>
</dbReference>
<dbReference type="RefSeq" id="XP_018190644.1">
    <property type="nucleotide sequence ID" value="XM_018331792.1"/>
</dbReference>
<dbReference type="InterPro" id="IPR045142">
    <property type="entry name" value="BCAS3-like"/>
</dbReference>
<evidence type="ECO:0000256" key="1">
    <source>
        <dbReference type="SAM" id="MobiDB-lite"/>
    </source>
</evidence>
<dbReference type="AlphaFoldDB" id="A0A165ILZ9"/>
<feature type="compositionally biased region" description="Low complexity" evidence="1">
    <location>
        <begin position="1093"/>
        <end position="1103"/>
    </location>
</feature>
<name>A0A165ILZ9_XYLHT</name>
<keyword evidence="3" id="KW-1185">Reference proteome</keyword>
<accession>A0A165ILZ9</accession>
<evidence type="ECO:0000313" key="2">
    <source>
        <dbReference type="EMBL" id="KZF25089.1"/>
    </source>
</evidence>
<dbReference type="InterPro" id="IPR036322">
    <property type="entry name" value="WD40_repeat_dom_sf"/>
</dbReference>